<evidence type="ECO:0000256" key="1">
    <source>
        <dbReference type="SAM" id="Phobius"/>
    </source>
</evidence>
<keyword evidence="1" id="KW-0812">Transmembrane</keyword>
<name>A0A3M7R0E0_BRAPC</name>
<gene>
    <name evidence="2" type="ORF">BpHYR1_033275</name>
</gene>
<sequence>MYLYQLFFDNQFFTFEGIQIINMVYLSILFYQLQIQILFDLIYHQLKRLEIVTNAHKSQSLQILFIDFLTLEDPNFFQPLVPEKEIPGQNIPRQYNKPIKDKISSLLKTAVGTTRYCYQTGHLRFCYHAVY</sequence>
<evidence type="ECO:0000313" key="3">
    <source>
        <dbReference type="Proteomes" id="UP000276133"/>
    </source>
</evidence>
<organism evidence="2 3">
    <name type="scientific">Brachionus plicatilis</name>
    <name type="common">Marine rotifer</name>
    <name type="synonym">Brachionus muelleri</name>
    <dbReference type="NCBI Taxonomy" id="10195"/>
    <lineage>
        <taxon>Eukaryota</taxon>
        <taxon>Metazoa</taxon>
        <taxon>Spiralia</taxon>
        <taxon>Gnathifera</taxon>
        <taxon>Rotifera</taxon>
        <taxon>Eurotatoria</taxon>
        <taxon>Monogononta</taxon>
        <taxon>Pseudotrocha</taxon>
        <taxon>Ploima</taxon>
        <taxon>Brachionidae</taxon>
        <taxon>Brachionus</taxon>
    </lineage>
</organism>
<keyword evidence="1" id="KW-1133">Transmembrane helix</keyword>
<protein>
    <submittedName>
        <fullName evidence="2">Uncharacterized protein</fullName>
    </submittedName>
</protein>
<proteinExistence type="predicted"/>
<feature type="transmembrane region" description="Helical" evidence="1">
    <location>
        <begin position="20"/>
        <end position="39"/>
    </location>
</feature>
<keyword evidence="1" id="KW-0472">Membrane</keyword>
<comment type="caution">
    <text evidence="2">The sequence shown here is derived from an EMBL/GenBank/DDBJ whole genome shotgun (WGS) entry which is preliminary data.</text>
</comment>
<keyword evidence="3" id="KW-1185">Reference proteome</keyword>
<dbReference type="AlphaFoldDB" id="A0A3M7R0E0"/>
<dbReference type="EMBL" id="REGN01004612">
    <property type="protein sequence ID" value="RNA16831.1"/>
    <property type="molecule type" value="Genomic_DNA"/>
</dbReference>
<evidence type="ECO:0000313" key="2">
    <source>
        <dbReference type="EMBL" id="RNA16831.1"/>
    </source>
</evidence>
<accession>A0A3M7R0E0</accession>
<dbReference type="Proteomes" id="UP000276133">
    <property type="component" value="Unassembled WGS sequence"/>
</dbReference>
<reference evidence="2 3" key="1">
    <citation type="journal article" date="2018" name="Sci. Rep.">
        <title>Genomic signatures of local adaptation to the degree of environmental predictability in rotifers.</title>
        <authorList>
            <person name="Franch-Gras L."/>
            <person name="Hahn C."/>
            <person name="Garcia-Roger E.M."/>
            <person name="Carmona M.J."/>
            <person name="Serra M."/>
            <person name="Gomez A."/>
        </authorList>
    </citation>
    <scope>NUCLEOTIDE SEQUENCE [LARGE SCALE GENOMIC DNA]</scope>
    <source>
        <strain evidence="2">HYR1</strain>
    </source>
</reference>